<feature type="binding site" evidence="15">
    <location>
        <position position="25"/>
    </location>
    <ligand>
        <name>Na(+)</name>
        <dbReference type="ChEBI" id="CHEBI:29101"/>
        <label>1</label>
    </ligand>
</feature>
<feature type="disulfide bond" evidence="16">
    <location>
        <begin position="128"/>
        <end position="137"/>
    </location>
</feature>
<evidence type="ECO:0000256" key="12">
    <source>
        <dbReference type="ARBA" id="ARBA00023201"/>
    </source>
</evidence>
<keyword evidence="15" id="KW-0479">Metal-binding</keyword>
<evidence type="ECO:0000256" key="9">
    <source>
        <dbReference type="ARBA" id="ARBA00023065"/>
    </source>
</evidence>
<dbReference type="PANTHER" id="PTHR11616:SF321">
    <property type="entry name" value="SODIUM-DEPENDENT NUTRIENT AMINO ACID TRANSPORTER 1-RELATED"/>
    <property type="match status" value="1"/>
</dbReference>
<evidence type="ECO:0000256" key="14">
    <source>
        <dbReference type="ARBA" id="ARBA00040215"/>
    </source>
</evidence>
<feature type="transmembrane region" description="Helical" evidence="17">
    <location>
        <begin position="403"/>
        <end position="424"/>
    </location>
</feature>
<keyword evidence="12" id="KW-0739">Sodium transport</keyword>
<organism evidence="18 19">
    <name type="scientific">Amphibalanus amphitrite</name>
    <name type="common">Striped barnacle</name>
    <name type="synonym">Balanus amphitrite</name>
    <dbReference type="NCBI Taxonomy" id="1232801"/>
    <lineage>
        <taxon>Eukaryota</taxon>
        <taxon>Metazoa</taxon>
        <taxon>Ecdysozoa</taxon>
        <taxon>Arthropoda</taxon>
        <taxon>Crustacea</taxon>
        <taxon>Multicrustacea</taxon>
        <taxon>Cirripedia</taxon>
        <taxon>Thoracica</taxon>
        <taxon>Thoracicalcarea</taxon>
        <taxon>Balanomorpha</taxon>
        <taxon>Balanoidea</taxon>
        <taxon>Balanidae</taxon>
        <taxon>Amphibalaninae</taxon>
        <taxon>Amphibalanus</taxon>
    </lineage>
</organism>
<comment type="caution">
    <text evidence="18">The sequence shown here is derived from an EMBL/GenBank/DDBJ whole genome shotgun (WGS) entry which is preliminary data.</text>
</comment>
<evidence type="ECO:0000256" key="7">
    <source>
        <dbReference type="ARBA" id="ARBA00022989"/>
    </source>
</evidence>
<feature type="binding site" evidence="15">
    <location>
        <position position="22"/>
    </location>
    <ligand>
        <name>Na(+)</name>
        <dbReference type="ChEBI" id="CHEBI:29101"/>
        <label>1</label>
    </ligand>
</feature>
<keyword evidence="8 15" id="KW-0915">Sodium</keyword>
<feature type="transmembrane region" description="Helical" evidence="17">
    <location>
        <begin position="484"/>
        <end position="507"/>
    </location>
</feature>
<dbReference type="PANTHER" id="PTHR11616">
    <property type="entry name" value="SODIUM/CHLORIDE DEPENDENT TRANSPORTER"/>
    <property type="match status" value="1"/>
</dbReference>
<dbReference type="CDD" id="cd10324">
    <property type="entry name" value="SLC6sbd"/>
    <property type="match status" value="1"/>
</dbReference>
<feature type="transmembrane region" description="Helical" evidence="17">
    <location>
        <begin position="372"/>
        <end position="397"/>
    </location>
</feature>
<keyword evidence="4 17" id="KW-0812">Transmembrane</keyword>
<name>A0A6A4W3Z6_AMPAM</name>
<evidence type="ECO:0000256" key="15">
    <source>
        <dbReference type="PIRSR" id="PIRSR600175-1"/>
    </source>
</evidence>
<keyword evidence="6" id="KW-0029">Amino-acid transport</keyword>
<evidence type="ECO:0000313" key="19">
    <source>
        <dbReference type="Proteomes" id="UP000440578"/>
    </source>
</evidence>
<feature type="transmembrane region" description="Helical" evidence="17">
    <location>
        <begin position="272"/>
        <end position="293"/>
    </location>
</feature>
<sequence>MAEQPPRDRWRSQCDFLLSLIGYSVGTGNLWRFPYLCYKFGGGTFVVAYVVMLLVLGIPMYTMEVTLGQFARQSPNVLFRQLAPLFSGVGYGIIIIGTLMCFNYNVTITWVLSFLVASFRGELEWSRCGHIYNSPRCFTVAGDERCRSASLGADVFWNNTCYPAYQLLEGHAEPNSECLFLSGNDTLVYRLGNNRALASEEYFNNHVLGMNNYDLYEGIAINMKPDISQLTDPTLWSAAAAQILYSLGCGQCGLFAMGSFNRLNNNCMRDAILVSLVDTATSVIATLIVFSMLGSLAHTLCRDVGRVVTSDVGMAFVTYPEMMVHTPLPPVFSALFFVMMVSLGIDTQFIAVEALVIAAVDQWPSLKKQKRYLAVGLCVLFFLSNLSVCMDGGMLIFALVDHYAFTFSLFFVVLLQAVAVGWVYGAERLIGNMRSDMEIGLPPALAAYWRLSWRLAVPAVCLLGLATTVYLHQPASYGGRRFPIWADAVGLGIMLAPAALVLSTMLAEAGIRQGRPHRWRELLTPTDQWGVSAAKEQPSSPRR</sequence>
<comment type="similarity">
    <text evidence="2">Belongs to the sodium:neurotransmitter symporter (SNF) (TC 2.A.22) family.</text>
</comment>
<keyword evidence="11" id="KW-0325">Glycoprotein</keyword>
<dbReference type="Pfam" id="PF00209">
    <property type="entry name" value="SNF"/>
    <property type="match status" value="2"/>
</dbReference>
<dbReference type="GO" id="GO:0046872">
    <property type="term" value="F:metal ion binding"/>
    <property type="evidence" value="ECO:0007669"/>
    <property type="project" value="UniProtKB-KW"/>
</dbReference>
<evidence type="ECO:0000256" key="5">
    <source>
        <dbReference type="ARBA" id="ARBA00022847"/>
    </source>
</evidence>
<proteinExistence type="inferred from homology"/>
<evidence type="ECO:0000256" key="16">
    <source>
        <dbReference type="PIRSR" id="PIRSR600175-2"/>
    </source>
</evidence>
<dbReference type="SUPFAM" id="SSF161070">
    <property type="entry name" value="SNF-like"/>
    <property type="match status" value="1"/>
</dbReference>
<evidence type="ECO:0000256" key="13">
    <source>
        <dbReference type="ARBA" id="ARBA00037785"/>
    </source>
</evidence>
<dbReference type="InterPro" id="IPR037272">
    <property type="entry name" value="SNS_sf"/>
</dbReference>
<keyword evidence="16" id="KW-1015">Disulfide bond</keyword>
<comment type="function">
    <text evidence="13">Unusual broad substrate spectrum amino acid:sodium cotransporter that promotes absorption of the D isomers of essential amino acids. Neutral amino acids are the preferred substrates, especially methionine and phenylalanine.</text>
</comment>
<evidence type="ECO:0000256" key="17">
    <source>
        <dbReference type="SAM" id="Phobius"/>
    </source>
</evidence>
<keyword evidence="5" id="KW-0769">Symport</keyword>
<evidence type="ECO:0000313" key="18">
    <source>
        <dbReference type="EMBL" id="KAF0300029.1"/>
    </source>
</evidence>
<keyword evidence="19" id="KW-1185">Reference proteome</keyword>
<feature type="transmembrane region" description="Helical" evidence="17">
    <location>
        <begin position="82"/>
        <end position="106"/>
    </location>
</feature>
<accession>A0A6A4W3Z6</accession>
<dbReference type="EMBL" id="VIIS01001299">
    <property type="protein sequence ID" value="KAF0300029.1"/>
    <property type="molecule type" value="Genomic_DNA"/>
</dbReference>
<protein>
    <recommendedName>
        <fullName evidence="14">Sodium-dependent nutrient amino acid transporter 1</fullName>
    </recommendedName>
</protein>
<evidence type="ECO:0000256" key="11">
    <source>
        <dbReference type="ARBA" id="ARBA00023180"/>
    </source>
</evidence>
<feature type="binding site" evidence="15">
    <location>
        <position position="346"/>
    </location>
    <ligand>
        <name>Na(+)</name>
        <dbReference type="ChEBI" id="CHEBI:29101"/>
        <label>1</label>
    </ligand>
</feature>
<dbReference type="InterPro" id="IPR000175">
    <property type="entry name" value="Na/ntran_symport"/>
</dbReference>
<evidence type="ECO:0000256" key="4">
    <source>
        <dbReference type="ARBA" id="ARBA00022692"/>
    </source>
</evidence>
<feature type="transmembrane region" description="Helical" evidence="17">
    <location>
        <begin position="331"/>
        <end position="360"/>
    </location>
</feature>
<evidence type="ECO:0000256" key="8">
    <source>
        <dbReference type="ARBA" id="ARBA00023053"/>
    </source>
</evidence>
<reference evidence="18 19" key="1">
    <citation type="submission" date="2019-07" db="EMBL/GenBank/DDBJ databases">
        <title>Draft genome assembly of a fouling barnacle, Amphibalanus amphitrite (Darwin, 1854): The first reference genome for Thecostraca.</title>
        <authorList>
            <person name="Kim W."/>
        </authorList>
    </citation>
    <scope>NUCLEOTIDE SEQUENCE [LARGE SCALE GENOMIC DNA]</scope>
    <source>
        <strain evidence="18">SNU_AA5</strain>
        <tissue evidence="18">Soma without cirri and trophi</tissue>
    </source>
</reference>
<keyword evidence="9" id="KW-0406">Ion transport</keyword>
<dbReference type="GO" id="GO:0089718">
    <property type="term" value="P:amino acid import across plasma membrane"/>
    <property type="evidence" value="ECO:0007669"/>
    <property type="project" value="TreeGrafter"/>
</dbReference>
<feature type="binding site" evidence="15">
    <location>
        <position position="343"/>
    </location>
    <ligand>
        <name>Na(+)</name>
        <dbReference type="ChEBI" id="CHEBI:29101"/>
        <label>1</label>
    </ligand>
</feature>
<dbReference type="GO" id="GO:0015179">
    <property type="term" value="F:L-amino acid transmembrane transporter activity"/>
    <property type="evidence" value="ECO:0007669"/>
    <property type="project" value="TreeGrafter"/>
</dbReference>
<keyword evidence="7 17" id="KW-1133">Transmembrane helix</keyword>
<evidence type="ECO:0000256" key="6">
    <source>
        <dbReference type="ARBA" id="ARBA00022970"/>
    </source>
</evidence>
<feature type="transmembrane region" description="Helical" evidence="17">
    <location>
        <begin position="451"/>
        <end position="472"/>
    </location>
</feature>
<gene>
    <name evidence="18" type="primary">DAT_1</name>
    <name evidence="18" type="ORF">FJT64_027355</name>
</gene>
<dbReference type="PROSITE" id="PS50267">
    <property type="entry name" value="NA_NEUROTRAN_SYMP_3"/>
    <property type="match status" value="1"/>
</dbReference>
<dbReference type="GO" id="GO:0005283">
    <property type="term" value="F:amino acid:sodium symporter activity"/>
    <property type="evidence" value="ECO:0007669"/>
    <property type="project" value="TreeGrafter"/>
</dbReference>
<keyword evidence="10 17" id="KW-0472">Membrane</keyword>
<keyword evidence="3" id="KW-0813">Transport</keyword>
<feature type="transmembrane region" description="Helical" evidence="17">
    <location>
        <begin position="40"/>
        <end position="61"/>
    </location>
</feature>
<dbReference type="AlphaFoldDB" id="A0A6A4W3Z6"/>
<feature type="binding site" evidence="15">
    <location>
        <position position="29"/>
    </location>
    <ligand>
        <name>Na(+)</name>
        <dbReference type="ChEBI" id="CHEBI:29101"/>
        <label>1</label>
    </ligand>
</feature>
<evidence type="ECO:0000256" key="2">
    <source>
        <dbReference type="ARBA" id="ARBA00006459"/>
    </source>
</evidence>
<evidence type="ECO:0000256" key="1">
    <source>
        <dbReference type="ARBA" id="ARBA00004141"/>
    </source>
</evidence>
<dbReference type="PRINTS" id="PR00176">
    <property type="entry name" value="NANEUSMPORT"/>
</dbReference>
<feature type="binding site" evidence="15">
    <location>
        <position position="246"/>
    </location>
    <ligand>
        <name>Na(+)</name>
        <dbReference type="ChEBI" id="CHEBI:29101"/>
        <label>1</label>
    </ligand>
</feature>
<dbReference type="OrthoDB" id="6354857at2759"/>
<comment type="subcellular location">
    <subcellularLocation>
        <location evidence="1">Membrane</location>
        <topology evidence="1">Multi-pass membrane protein</topology>
    </subcellularLocation>
</comment>
<dbReference type="Proteomes" id="UP000440578">
    <property type="component" value="Unassembled WGS sequence"/>
</dbReference>
<evidence type="ECO:0000256" key="3">
    <source>
        <dbReference type="ARBA" id="ARBA00022448"/>
    </source>
</evidence>
<dbReference type="GO" id="GO:0005886">
    <property type="term" value="C:plasma membrane"/>
    <property type="evidence" value="ECO:0007669"/>
    <property type="project" value="TreeGrafter"/>
</dbReference>
<evidence type="ECO:0000256" key="10">
    <source>
        <dbReference type="ARBA" id="ARBA00023136"/>
    </source>
</evidence>